<protein>
    <submittedName>
        <fullName evidence="1">Uncharacterized protein</fullName>
    </submittedName>
</protein>
<name>A0A1V0SJJ6_9VIRU</name>
<sequence length="131" mass="15606">MQGFLLNQYVQCQRCETKKPLMEMSQFSYRGKVTYECPNRTNCFTKEELKAKADKERDKELLAKFGTLPQEEQIEAMYGVKFDDLEELSIRLRDGSCHYHHIPTGEYYSWDLFQHTWKTANSSIKKYIQQD</sequence>
<reference evidence="1" key="1">
    <citation type="journal article" date="2017" name="Science">
        <title>Giant viruses with an expanded complement of translation system components.</title>
        <authorList>
            <person name="Schulz F."/>
            <person name="Yutin N."/>
            <person name="Ivanova N.N."/>
            <person name="Ortega D.R."/>
            <person name="Lee T.K."/>
            <person name="Vierheilig J."/>
            <person name="Daims H."/>
            <person name="Horn M."/>
            <person name="Wagner M."/>
            <person name="Jensen G.J."/>
            <person name="Kyrpides N.C."/>
            <person name="Koonin E.V."/>
            <person name="Woyke T."/>
        </authorList>
    </citation>
    <scope>NUCLEOTIDE SEQUENCE</scope>
    <source>
        <strain evidence="1">KNV1</strain>
    </source>
</reference>
<organism evidence="1">
    <name type="scientific">Klosneuvirus KNV1</name>
    <dbReference type="NCBI Taxonomy" id="1977640"/>
    <lineage>
        <taxon>Viruses</taxon>
        <taxon>Varidnaviria</taxon>
        <taxon>Bamfordvirae</taxon>
        <taxon>Nucleocytoviricota</taxon>
        <taxon>Megaviricetes</taxon>
        <taxon>Imitervirales</taxon>
        <taxon>Mimiviridae</taxon>
        <taxon>Klosneuvirinae</taxon>
        <taxon>Klosneuvirus</taxon>
    </lineage>
</organism>
<gene>
    <name evidence="1" type="ORF">Klosneuvirus_3_24</name>
</gene>
<evidence type="ECO:0000313" key="1">
    <source>
        <dbReference type="EMBL" id="ARF11889.1"/>
    </source>
</evidence>
<accession>A0A1V0SJJ6</accession>
<proteinExistence type="predicted"/>
<dbReference type="EMBL" id="KY684110">
    <property type="protein sequence ID" value="ARF11889.1"/>
    <property type="molecule type" value="Genomic_DNA"/>
</dbReference>